<keyword evidence="2" id="KW-1185">Reference proteome</keyword>
<dbReference type="EnsemblPlants" id="evm.model.08.1984">
    <property type="protein sequence ID" value="cds.evm.model.08.1984"/>
    <property type="gene ID" value="evm.TU.08.1984"/>
</dbReference>
<dbReference type="EMBL" id="UZAU01000717">
    <property type="status" value="NOT_ANNOTATED_CDS"/>
    <property type="molecule type" value="Genomic_DNA"/>
</dbReference>
<sequence>MIILKFQVEVSLAKWSYLGWFWVGVGFVGDALSVFDPHTDKEEPADARKMNQTVEEETEVILPRSTILHLTKEQGIREDFNRFLEGSNRTKDMVKLGKSSKPPIFKPITQNLCDKFSATVAKKPKIKTKLDDVYDEVE</sequence>
<protein>
    <submittedName>
        <fullName evidence="1">Uncharacterized protein</fullName>
    </submittedName>
</protein>
<reference evidence="1" key="2">
    <citation type="submission" date="2021-03" db="UniProtKB">
        <authorList>
            <consortium name="EnsemblPlants"/>
        </authorList>
    </citation>
    <scope>IDENTIFICATION</scope>
</reference>
<name>A0A803QAE9_CANSA</name>
<dbReference type="AlphaFoldDB" id="A0A803QAE9"/>
<evidence type="ECO:0000313" key="2">
    <source>
        <dbReference type="Proteomes" id="UP000596661"/>
    </source>
</evidence>
<accession>A0A803QAE9</accession>
<proteinExistence type="predicted"/>
<reference evidence="1" key="1">
    <citation type="submission" date="2018-11" db="EMBL/GenBank/DDBJ databases">
        <authorList>
            <person name="Grassa J C."/>
        </authorList>
    </citation>
    <scope>NUCLEOTIDE SEQUENCE [LARGE SCALE GENOMIC DNA]</scope>
</reference>
<dbReference type="Proteomes" id="UP000596661">
    <property type="component" value="Chromosome 8"/>
</dbReference>
<evidence type="ECO:0000313" key="1">
    <source>
        <dbReference type="EnsemblPlants" id="cds.evm.model.08.1984"/>
    </source>
</evidence>
<dbReference type="Gramene" id="evm.model.08.1984">
    <property type="protein sequence ID" value="cds.evm.model.08.1984"/>
    <property type="gene ID" value="evm.TU.08.1984"/>
</dbReference>
<organism evidence="1 2">
    <name type="scientific">Cannabis sativa</name>
    <name type="common">Hemp</name>
    <name type="synonym">Marijuana</name>
    <dbReference type="NCBI Taxonomy" id="3483"/>
    <lineage>
        <taxon>Eukaryota</taxon>
        <taxon>Viridiplantae</taxon>
        <taxon>Streptophyta</taxon>
        <taxon>Embryophyta</taxon>
        <taxon>Tracheophyta</taxon>
        <taxon>Spermatophyta</taxon>
        <taxon>Magnoliopsida</taxon>
        <taxon>eudicotyledons</taxon>
        <taxon>Gunneridae</taxon>
        <taxon>Pentapetalae</taxon>
        <taxon>rosids</taxon>
        <taxon>fabids</taxon>
        <taxon>Rosales</taxon>
        <taxon>Cannabaceae</taxon>
        <taxon>Cannabis</taxon>
    </lineage>
</organism>